<accession>A0AAP0BYK9</accession>
<evidence type="ECO:0000313" key="2">
    <source>
        <dbReference type="EMBL" id="KAK8953775.1"/>
    </source>
</evidence>
<protein>
    <submittedName>
        <fullName evidence="2">Uncharacterized protein</fullName>
    </submittedName>
</protein>
<feature type="region of interest" description="Disordered" evidence="1">
    <location>
        <begin position="1"/>
        <end position="50"/>
    </location>
</feature>
<reference evidence="2 3" key="1">
    <citation type="journal article" date="2022" name="Nat. Plants">
        <title>Genomes of leafy and leafless Platanthera orchids illuminate the evolution of mycoheterotrophy.</title>
        <authorList>
            <person name="Li M.H."/>
            <person name="Liu K.W."/>
            <person name="Li Z."/>
            <person name="Lu H.C."/>
            <person name="Ye Q.L."/>
            <person name="Zhang D."/>
            <person name="Wang J.Y."/>
            <person name="Li Y.F."/>
            <person name="Zhong Z.M."/>
            <person name="Liu X."/>
            <person name="Yu X."/>
            <person name="Liu D.K."/>
            <person name="Tu X.D."/>
            <person name="Liu B."/>
            <person name="Hao Y."/>
            <person name="Liao X.Y."/>
            <person name="Jiang Y.T."/>
            <person name="Sun W.H."/>
            <person name="Chen J."/>
            <person name="Chen Y.Q."/>
            <person name="Ai Y."/>
            <person name="Zhai J.W."/>
            <person name="Wu S.S."/>
            <person name="Zhou Z."/>
            <person name="Hsiao Y.Y."/>
            <person name="Wu W.L."/>
            <person name="Chen Y.Y."/>
            <person name="Lin Y.F."/>
            <person name="Hsu J.L."/>
            <person name="Li C.Y."/>
            <person name="Wang Z.W."/>
            <person name="Zhao X."/>
            <person name="Zhong W.Y."/>
            <person name="Ma X.K."/>
            <person name="Ma L."/>
            <person name="Huang J."/>
            <person name="Chen G.Z."/>
            <person name="Huang M.Z."/>
            <person name="Huang L."/>
            <person name="Peng D.H."/>
            <person name="Luo Y.B."/>
            <person name="Zou S.Q."/>
            <person name="Chen S.P."/>
            <person name="Lan S."/>
            <person name="Tsai W.C."/>
            <person name="Van de Peer Y."/>
            <person name="Liu Z.J."/>
        </authorList>
    </citation>
    <scope>NUCLEOTIDE SEQUENCE [LARGE SCALE GENOMIC DNA]</scope>
    <source>
        <strain evidence="2">Lor287</strain>
    </source>
</reference>
<sequence length="369" mass="41571">MLGGSVNTKYQPAEGEMRKGGRGREGYGKQDEKWRRRRRPEGFSKERGGLDRVGGRMSIQALLLPSLIPFPPRLSFDSRRRRFPGARATAGRKRANLVARKKKRVKLPEFADGHGTALSISEFLHHPSGVEALLNTRSLDGFESLGSNTYRCFLQKIQFLMLEVVPVLELRVIPTSEDCTVEMLSCRFEGSESMKRQNDFFSAFMKNHITWEMNGSETFLDVHVDLSLSLEVHVRRATLLLVSDALNPWNHLVEGMLPRNVVLKLEILCHFWSSQVMSHGICKGLLIQTIMGDSGFEKTEPIRLYCDNKTTIIIVHNPVNTITPTTLGLIHFIKESLVVSLPTRYEPIGSHIRAFGEVGGMNCVGLTHM</sequence>
<evidence type="ECO:0000256" key="1">
    <source>
        <dbReference type="SAM" id="MobiDB-lite"/>
    </source>
</evidence>
<dbReference type="Pfam" id="PF09366">
    <property type="entry name" value="DUF1997"/>
    <property type="match status" value="1"/>
</dbReference>
<dbReference type="PANTHER" id="PTHR34131:SF2">
    <property type="entry name" value="FAMILY PROTEIN, PUTATIVE (DUF1997)-RELATED"/>
    <property type="match status" value="1"/>
</dbReference>
<name>A0AAP0BYK9_9ASPA</name>
<dbReference type="Proteomes" id="UP001418222">
    <property type="component" value="Unassembled WGS sequence"/>
</dbReference>
<evidence type="ECO:0000313" key="3">
    <source>
        <dbReference type="Proteomes" id="UP001418222"/>
    </source>
</evidence>
<feature type="compositionally biased region" description="Polar residues" evidence="1">
    <location>
        <begin position="1"/>
        <end position="10"/>
    </location>
</feature>
<dbReference type="EMBL" id="JBBWWQ010000002">
    <property type="protein sequence ID" value="KAK8953775.1"/>
    <property type="molecule type" value="Genomic_DNA"/>
</dbReference>
<dbReference type="AlphaFoldDB" id="A0AAP0BYK9"/>
<organism evidence="2 3">
    <name type="scientific">Platanthera zijinensis</name>
    <dbReference type="NCBI Taxonomy" id="2320716"/>
    <lineage>
        <taxon>Eukaryota</taxon>
        <taxon>Viridiplantae</taxon>
        <taxon>Streptophyta</taxon>
        <taxon>Embryophyta</taxon>
        <taxon>Tracheophyta</taxon>
        <taxon>Spermatophyta</taxon>
        <taxon>Magnoliopsida</taxon>
        <taxon>Liliopsida</taxon>
        <taxon>Asparagales</taxon>
        <taxon>Orchidaceae</taxon>
        <taxon>Orchidoideae</taxon>
        <taxon>Orchideae</taxon>
        <taxon>Orchidinae</taxon>
        <taxon>Platanthera</taxon>
    </lineage>
</organism>
<proteinExistence type="predicted"/>
<comment type="caution">
    <text evidence="2">The sequence shown here is derived from an EMBL/GenBank/DDBJ whole genome shotgun (WGS) entry which is preliminary data.</text>
</comment>
<dbReference type="InterPro" id="IPR018971">
    <property type="entry name" value="DUF1997"/>
</dbReference>
<gene>
    <name evidence="2" type="ORF">KSP39_PZI002515</name>
</gene>
<feature type="compositionally biased region" description="Basic and acidic residues" evidence="1">
    <location>
        <begin position="15"/>
        <end position="50"/>
    </location>
</feature>
<keyword evidence="3" id="KW-1185">Reference proteome</keyword>
<dbReference type="PANTHER" id="PTHR34131">
    <property type="entry name" value="(RAP ANNOTATION RELEASE2) GALACTOSE-BINDING LIKE DOMAIN CONTAINING PROTEIN"/>
    <property type="match status" value="1"/>
</dbReference>